<evidence type="ECO:0000313" key="1">
    <source>
        <dbReference type="EMBL" id="MCW3475465.1"/>
    </source>
</evidence>
<gene>
    <name evidence="1" type="ORF">OL599_12850</name>
</gene>
<sequence>MRDPDPLPADARRQIGQDLRRRLPRGAHAAWAPPSGRRAPVATLIDADRTRIAELLPVRYSRMSTNAFAFLRGAAAVMAADLASLPHTGLRAQSCGDCHVMNFGAYASPEGTPVFDINDFDETLPAPFEWDLKRLAASLAVAGRANGLPDKAARALARRSAHAYRQHMHELAAAAPVDAWRSRIALDAAIDGIGDRAVRRRERQRLQQAVDVTRDPYRHLVGAADRLHLPQRPPAIYRLGRHEHTAHTAFAAYVDTLAEERRVLVQRYRLRDVAFKAVGVGSVGTFCAIGLFADADGHRLLLQLKQAGPSVLAPYAGDSAYANQGQRVAVGQRMMQAATDVFLSWAEDPVTSRDFYVRQLKDARLAAIGTRIEADALPFYARLCGRTLARAHARSGDAPAIAGYLGNGDAFDAALAAFAIAYADQTEQDFRDFQAAIQSGRIEAREETTSR</sequence>
<protein>
    <submittedName>
        <fullName evidence="1">DUF2252 domain-containing protein</fullName>
    </submittedName>
</protein>
<reference evidence="1" key="1">
    <citation type="submission" date="2022-09" db="EMBL/GenBank/DDBJ databases">
        <title>Rhodovastum sp. nov. RN2-1 isolated from soil in Seongnam, South Korea.</title>
        <authorList>
            <person name="Le N.T."/>
        </authorList>
    </citation>
    <scope>NUCLEOTIDE SEQUENCE</scope>
    <source>
        <strain evidence="1">RN2-1</strain>
    </source>
</reference>
<reference evidence="1" key="2">
    <citation type="submission" date="2022-10" db="EMBL/GenBank/DDBJ databases">
        <authorList>
            <person name="Trinh H.N."/>
        </authorList>
    </citation>
    <scope>NUCLEOTIDE SEQUENCE</scope>
    <source>
        <strain evidence="1">RN2-1</strain>
    </source>
</reference>
<name>A0AA41YS16_9PROT</name>
<comment type="caution">
    <text evidence="1">The sequence shown here is derived from an EMBL/GenBank/DDBJ whole genome shotgun (WGS) entry which is preliminary data.</text>
</comment>
<dbReference type="Proteomes" id="UP001165679">
    <property type="component" value="Unassembled WGS sequence"/>
</dbReference>
<dbReference type="RefSeq" id="WP_264714174.1">
    <property type="nucleotide sequence ID" value="NZ_JAPDNT010000008.1"/>
</dbReference>
<dbReference type="PANTHER" id="PTHR39441:SF1">
    <property type="entry name" value="DUF2252 DOMAIN-CONTAINING PROTEIN"/>
    <property type="match status" value="1"/>
</dbReference>
<proteinExistence type="predicted"/>
<keyword evidence="2" id="KW-1185">Reference proteome</keyword>
<dbReference type="InterPro" id="IPR018721">
    <property type="entry name" value="DUF2252"/>
</dbReference>
<organism evidence="1 2">
    <name type="scientific">Limobrevibacterium gyesilva</name>
    <dbReference type="NCBI Taxonomy" id="2991712"/>
    <lineage>
        <taxon>Bacteria</taxon>
        <taxon>Pseudomonadati</taxon>
        <taxon>Pseudomonadota</taxon>
        <taxon>Alphaproteobacteria</taxon>
        <taxon>Acetobacterales</taxon>
        <taxon>Acetobacteraceae</taxon>
        <taxon>Limobrevibacterium</taxon>
    </lineage>
</organism>
<dbReference type="AlphaFoldDB" id="A0AA41YS16"/>
<dbReference type="PANTHER" id="PTHR39441">
    <property type="entry name" value="DUF2252 DOMAIN-CONTAINING PROTEIN"/>
    <property type="match status" value="1"/>
</dbReference>
<dbReference type="EMBL" id="JAPDNT010000008">
    <property type="protein sequence ID" value="MCW3475465.1"/>
    <property type="molecule type" value="Genomic_DNA"/>
</dbReference>
<accession>A0AA41YS16</accession>
<evidence type="ECO:0000313" key="2">
    <source>
        <dbReference type="Proteomes" id="UP001165679"/>
    </source>
</evidence>
<dbReference type="Pfam" id="PF10009">
    <property type="entry name" value="DUF2252"/>
    <property type="match status" value="1"/>
</dbReference>